<evidence type="ECO:0000313" key="1">
    <source>
        <dbReference type="EMBL" id="KAG8012357.1"/>
    </source>
</evidence>
<proteinExistence type="predicted"/>
<name>A0ACB7FDP7_NIBAL</name>
<dbReference type="Proteomes" id="UP000805704">
    <property type="component" value="Chromosome 12"/>
</dbReference>
<reference evidence="1" key="1">
    <citation type="submission" date="2020-04" db="EMBL/GenBank/DDBJ databases">
        <title>A chromosome-scale assembly and high-density genetic map of the yellow drum (Nibea albiflora) genome.</title>
        <authorList>
            <person name="Xu D."/>
            <person name="Zhang W."/>
            <person name="Chen R."/>
            <person name="Tan P."/>
            <person name="Wang L."/>
            <person name="Song H."/>
            <person name="Tian L."/>
            <person name="Zhu Q."/>
            <person name="Wang B."/>
        </authorList>
    </citation>
    <scope>NUCLEOTIDE SEQUENCE</scope>
    <source>
        <strain evidence="1">ZJHYS-2018</strain>
    </source>
</reference>
<protein>
    <submittedName>
        <fullName evidence="1">Protein C12orf29-like protein</fullName>
    </submittedName>
</protein>
<comment type="caution">
    <text evidence="1">The sequence shown here is derived from an EMBL/GenBank/DDBJ whole genome shotgun (WGS) entry which is preliminary data.</text>
</comment>
<sequence>MCVFLQKVSQRQSVAGVFMLIEGGRYTFNFTAARDACLFLNVTIATQAQMVRAVQRGLETCKFGWIAEQIAVIPRLRAEQTCGNSKTGVVTWTARPERMFGVFCYNASDLETPNTPTSSLETSTFSTKLKTLTTPLLISTTKSAASTQPRTTAAAKQATFTPAFTLPVKTTHSARVPSTSSIPKTLSTHIPTSLSHLTTSKPTVVSSDFSASAHTSISTASSDSARPTSVSAAKTLGDVPTALIILAVIFLLITAAGVVWYYKMNIFSIWPQGQQKDDTETEMWKHTDSEMDLHSQYEGEEEESDRMYSSDITLCVNPDIAPMSLEKRHNISSKEQFQVVATENVSPVALEANVDCAIATEKLDGTCCYVTNYKGQPYLWARLDRKPNKQAEKRFKKYQYSHRSCKGFTWNVEEDFKTVPEMWIPAHRVKHHNGHPVPDEHGHIPGWVPVEMDNKQYCWHSSVVDYEVGAALVLRPSAGDEDVLELAAVPLADLQEQTLELIGTNVNGNPYGLGSKKQPVHCLVSHGSVRIRNPPPVDFQQLSSWFQESPEGRVEGIVWHCNDGTLIKVHRHHLGLRWPDGETSLGDRAVIIHVNWTVDVYNNSKDLFTSFSRLNGHCFSRLQDIQFDL</sequence>
<organism evidence="1 2">
    <name type="scientific">Nibea albiflora</name>
    <name type="common">Yellow drum</name>
    <name type="synonym">Corvina albiflora</name>
    <dbReference type="NCBI Taxonomy" id="240163"/>
    <lineage>
        <taxon>Eukaryota</taxon>
        <taxon>Metazoa</taxon>
        <taxon>Chordata</taxon>
        <taxon>Craniata</taxon>
        <taxon>Vertebrata</taxon>
        <taxon>Euteleostomi</taxon>
        <taxon>Actinopterygii</taxon>
        <taxon>Neopterygii</taxon>
        <taxon>Teleostei</taxon>
        <taxon>Neoteleostei</taxon>
        <taxon>Acanthomorphata</taxon>
        <taxon>Eupercaria</taxon>
        <taxon>Sciaenidae</taxon>
        <taxon>Nibea</taxon>
    </lineage>
</organism>
<accession>A0ACB7FDP7</accession>
<keyword evidence="2" id="KW-1185">Reference proteome</keyword>
<evidence type="ECO:0000313" key="2">
    <source>
        <dbReference type="Proteomes" id="UP000805704"/>
    </source>
</evidence>
<gene>
    <name evidence="1" type="ORF">GBF38_020086</name>
</gene>
<dbReference type="EMBL" id="CM024800">
    <property type="protein sequence ID" value="KAG8012357.1"/>
    <property type="molecule type" value="Genomic_DNA"/>
</dbReference>